<name>A0ABQ6MAN6_9STRA</name>
<evidence type="ECO:0000313" key="2">
    <source>
        <dbReference type="EMBL" id="GMI22769.1"/>
    </source>
</evidence>
<organism evidence="2 3">
    <name type="scientific">Tetraparma gracilis</name>
    <dbReference type="NCBI Taxonomy" id="2962635"/>
    <lineage>
        <taxon>Eukaryota</taxon>
        <taxon>Sar</taxon>
        <taxon>Stramenopiles</taxon>
        <taxon>Ochrophyta</taxon>
        <taxon>Bolidophyceae</taxon>
        <taxon>Parmales</taxon>
        <taxon>Triparmaceae</taxon>
        <taxon>Tetraparma</taxon>
    </lineage>
</organism>
<comment type="caution">
    <text evidence="2">The sequence shown here is derived from an EMBL/GenBank/DDBJ whole genome shotgun (WGS) entry which is preliminary data.</text>
</comment>
<proteinExistence type="predicted"/>
<feature type="compositionally biased region" description="Basic and acidic residues" evidence="1">
    <location>
        <begin position="251"/>
        <end position="273"/>
    </location>
</feature>
<feature type="region of interest" description="Disordered" evidence="1">
    <location>
        <begin position="250"/>
        <end position="273"/>
    </location>
</feature>
<dbReference type="EMBL" id="BRYB01003922">
    <property type="protein sequence ID" value="GMI22769.1"/>
    <property type="molecule type" value="Genomic_DNA"/>
</dbReference>
<dbReference type="Proteomes" id="UP001165060">
    <property type="component" value="Unassembled WGS sequence"/>
</dbReference>
<keyword evidence="3" id="KW-1185">Reference proteome</keyword>
<reference evidence="2 3" key="1">
    <citation type="journal article" date="2023" name="Commun. Biol.">
        <title>Genome analysis of Parmales, the sister group of diatoms, reveals the evolutionary specialization of diatoms from phago-mixotrophs to photoautotrophs.</title>
        <authorList>
            <person name="Ban H."/>
            <person name="Sato S."/>
            <person name="Yoshikawa S."/>
            <person name="Yamada K."/>
            <person name="Nakamura Y."/>
            <person name="Ichinomiya M."/>
            <person name="Sato N."/>
            <person name="Blanc-Mathieu R."/>
            <person name="Endo H."/>
            <person name="Kuwata A."/>
            <person name="Ogata H."/>
        </authorList>
    </citation>
    <scope>NUCLEOTIDE SEQUENCE [LARGE SCALE GENOMIC DNA]</scope>
</reference>
<evidence type="ECO:0000256" key="1">
    <source>
        <dbReference type="SAM" id="MobiDB-lite"/>
    </source>
</evidence>
<protein>
    <submittedName>
        <fullName evidence="2">Uncharacterized protein</fullName>
    </submittedName>
</protein>
<feature type="region of interest" description="Disordered" evidence="1">
    <location>
        <begin position="474"/>
        <end position="496"/>
    </location>
</feature>
<feature type="region of interest" description="Disordered" evidence="1">
    <location>
        <begin position="95"/>
        <end position="117"/>
    </location>
</feature>
<sequence>MDQAVHSLASFSGQYLASATFMLEWLDDSLSSGTIGVHAALTALDQVVVDVCERHRSISVASSEIIGVSLPSSQDGRLMYNSEVVDLARVPASMPQADPELGSSASSSASSRSRRPAVARALLKTSDDVQRLQALKARLESKWTELEGAQFKPSGMLSTATSGGQLAGVFAKILTGDDDEDGAQDEDAEMWDALKELTDTEETLLTKWHEVVVTNNKKLLERQNYAPPGAGDSKFLKSVPPVSDAIRYKPHPLEVRQHQEEEKKQRRRLESQSIEAEQRRLLEAEKTAQAKPPVDPDDPEAEEIAKLKRLQAFRTTKRQELFDSGIRDTKYSALKIEEGVVEGEADDGDEDDEAFERGLKDGSKDDIFAKVDSKGEQARRKLKMAGLDQGATGAKFPFKLNRFTIDDRMRPTRLWHGGPLGCDMPPLVHSNEDAKEVSTIALVVPTAFTGGPKHVTAGGNRLIKRSTKDVWTDSPALQRAEMTGTTGASKKEAAGREYVCRPHCDPESGVSDLDIRKYEDNWGPLLMY</sequence>
<gene>
    <name evidence="2" type="ORF">TeGR_g14500</name>
</gene>
<evidence type="ECO:0000313" key="3">
    <source>
        <dbReference type="Proteomes" id="UP001165060"/>
    </source>
</evidence>
<accession>A0ABQ6MAN6</accession>